<sequence>MSRSPRVNQFNVIFPVICTLLGVSITALLGLYGNYLQTHNASKTACVIRVDKQESLLREKYNQFMVSVTSFGFSPALTNPMTRSDLRKDMLPVVQSATEVMTYAPPELGMVAANVLKAFYLADSAGDNQELQESAIKQAGQSFKGAYGAYMKALNTLDRQRQGCD</sequence>
<protein>
    <submittedName>
        <fullName evidence="2">Uncharacterized protein</fullName>
    </submittedName>
</protein>
<dbReference type="EMBL" id="JAAJRM010000001">
    <property type="protein sequence ID" value="NGF41102.1"/>
    <property type="molecule type" value="Genomic_DNA"/>
</dbReference>
<organism evidence="2">
    <name type="scientific">Enterobacter hormaechei</name>
    <dbReference type="NCBI Taxonomy" id="158836"/>
    <lineage>
        <taxon>Bacteria</taxon>
        <taxon>Pseudomonadati</taxon>
        <taxon>Pseudomonadota</taxon>
        <taxon>Gammaproteobacteria</taxon>
        <taxon>Enterobacterales</taxon>
        <taxon>Enterobacteriaceae</taxon>
        <taxon>Enterobacter</taxon>
        <taxon>Enterobacter cloacae complex</taxon>
    </lineage>
</organism>
<name>A0A6G4MIV0_9ENTR</name>
<comment type="caution">
    <text evidence="2">The sequence shown here is derived from an EMBL/GenBank/DDBJ whole genome shotgun (WGS) entry which is preliminary data.</text>
</comment>
<keyword evidence="1" id="KW-0812">Transmembrane</keyword>
<accession>A0A6G4MIV0</accession>
<proteinExistence type="predicted"/>
<gene>
    <name evidence="2" type="ORF">G5635_01570</name>
</gene>
<evidence type="ECO:0000256" key="1">
    <source>
        <dbReference type="SAM" id="Phobius"/>
    </source>
</evidence>
<keyword evidence="1" id="KW-0472">Membrane</keyword>
<dbReference type="AlphaFoldDB" id="A0A6G4MIV0"/>
<keyword evidence="1" id="KW-1133">Transmembrane helix</keyword>
<dbReference type="RefSeq" id="WP_044703832.1">
    <property type="nucleotide sequence ID" value="NZ_CP031565.1"/>
</dbReference>
<reference evidence="2" key="1">
    <citation type="submission" date="2020-02" db="EMBL/GenBank/DDBJ databases">
        <title>WGS of Carbapenem-Resistant Enterobacteriaceae.</title>
        <authorList>
            <person name="Tokajian S."/>
            <person name="El Chaar M."/>
            <person name="El Khoury M."/>
        </authorList>
    </citation>
    <scope>NUCLEOTIDE SEQUENCE</scope>
    <source>
        <strain evidence="2">EHM_71</strain>
    </source>
</reference>
<feature type="transmembrane region" description="Helical" evidence="1">
    <location>
        <begin position="12"/>
        <end position="33"/>
    </location>
</feature>
<evidence type="ECO:0000313" key="2">
    <source>
        <dbReference type="EMBL" id="NGF41102.1"/>
    </source>
</evidence>